<sequence length="115" mass="12073">MTGAECVMSVPSKVGGSARATLKAVVPASMKTRSVDEMISAQAAAMLRLASLSSSARAANPATWIVPCGSMSPPCTDRAIPCSSSRRESRLIVMSETWYFSASAVVATKPRSFRS</sequence>
<reference evidence="2" key="1">
    <citation type="journal article" date="2019" name="Int. J. Syst. Evol. Microbiol.">
        <title>The Global Catalogue of Microorganisms (GCM) 10K type strain sequencing project: providing services to taxonomists for standard genome sequencing and annotation.</title>
        <authorList>
            <consortium name="The Broad Institute Genomics Platform"/>
            <consortium name="The Broad Institute Genome Sequencing Center for Infectious Disease"/>
            <person name="Wu L."/>
            <person name="Ma J."/>
        </authorList>
    </citation>
    <scope>NUCLEOTIDE SEQUENCE [LARGE SCALE GENOMIC DNA]</scope>
    <source>
        <strain evidence="2">NBRC 106310</strain>
    </source>
</reference>
<protein>
    <submittedName>
        <fullName evidence="1">Uncharacterized protein</fullName>
    </submittedName>
</protein>
<name>A0ABN6X650_9MICO</name>
<keyword evidence="2" id="KW-1185">Reference proteome</keyword>
<organism evidence="1 2">
    <name type="scientific">Microbacterium suwonense</name>
    <dbReference type="NCBI Taxonomy" id="683047"/>
    <lineage>
        <taxon>Bacteria</taxon>
        <taxon>Bacillati</taxon>
        <taxon>Actinomycetota</taxon>
        <taxon>Actinomycetes</taxon>
        <taxon>Micrococcales</taxon>
        <taxon>Microbacteriaceae</taxon>
        <taxon>Microbacterium</taxon>
    </lineage>
</organism>
<evidence type="ECO:0000313" key="1">
    <source>
        <dbReference type="EMBL" id="BDZ40129.1"/>
    </source>
</evidence>
<gene>
    <name evidence="1" type="ORF">GCM10025863_27430</name>
</gene>
<proteinExistence type="predicted"/>
<dbReference type="Proteomes" id="UP001321543">
    <property type="component" value="Chromosome"/>
</dbReference>
<dbReference type="EMBL" id="AP027728">
    <property type="protein sequence ID" value="BDZ40129.1"/>
    <property type="molecule type" value="Genomic_DNA"/>
</dbReference>
<accession>A0ABN6X650</accession>
<evidence type="ECO:0000313" key="2">
    <source>
        <dbReference type="Proteomes" id="UP001321543"/>
    </source>
</evidence>